<accession>A0A521FR74</accession>
<protein>
    <recommendedName>
        <fullName evidence="2">DUF6843 domain-containing protein</fullName>
    </recommendedName>
</protein>
<dbReference type="Pfam" id="PF20862">
    <property type="entry name" value="DUF6843"/>
    <property type="match status" value="1"/>
</dbReference>
<evidence type="ECO:0000313" key="4">
    <source>
        <dbReference type="Proteomes" id="UP000320300"/>
    </source>
</evidence>
<evidence type="ECO:0000259" key="2">
    <source>
        <dbReference type="Pfam" id="PF20862"/>
    </source>
</evidence>
<keyword evidence="1" id="KW-0812">Transmembrane</keyword>
<keyword evidence="1" id="KW-1133">Transmembrane helix</keyword>
<sequence>MQESVSNKNIIKAAYFMIMVGLIIFSSCTYWDTSSFRYLIPEGYEGMIVISWDQENGVAIHKDGDYEVYRIPPNGLLRTNVRARSLNIIEEQFYSYSQATGKQVRLKIIDPSISKDTIESKNEFYKVGLLSGGHEGLNNMIFFITRDKNSKFMDETYCRHYYSKHEDELYQNLK</sequence>
<feature type="transmembrane region" description="Helical" evidence="1">
    <location>
        <begin position="13"/>
        <end position="31"/>
    </location>
</feature>
<proteinExistence type="predicted"/>
<evidence type="ECO:0000313" key="3">
    <source>
        <dbReference type="EMBL" id="SMO98636.1"/>
    </source>
</evidence>
<dbReference type="AlphaFoldDB" id="A0A521FR74"/>
<dbReference type="EMBL" id="FXTN01000017">
    <property type="protein sequence ID" value="SMO98636.1"/>
    <property type="molecule type" value="Genomic_DNA"/>
</dbReference>
<dbReference type="InterPro" id="IPR049293">
    <property type="entry name" value="DUF6843"/>
</dbReference>
<dbReference type="OrthoDB" id="799518at2"/>
<keyword evidence="1" id="KW-0472">Membrane</keyword>
<organism evidence="3 4">
    <name type="scientific">Pedobacter westerhofensis</name>
    <dbReference type="NCBI Taxonomy" id="425512"/>
    <lineage>
        <taxon>Bacteria</taxon>
        <taxon>Pseudomonadati</taxon>
        <taxon>Bacteroidota</taxon>
        <taxon>Sphingobacteriia</taxon>
        <taxon>Sphingobacteriales</taxon>
        <taxon>Sphingobacteriaceae</taxon>
        <taxon>Pedobacter</taxon>
    </lineage>
</organism>
<evidence type="ECO:0000256" key="1">
    <source>
        <dbReference type="SAM" id="Phobius"/>
    </source>
</evidence>
<feature type="domain" description="DUF6843" evidence="2">
    <location>
        <begin position="37"/>
        <end position="119"/>
    </location>
</feature>
<dbReference type="Proteomes" id="UP000320300">
    <property type="component" value="Unassembled WGS sequence"/>
</dbReference>
<name>A0A521FR74_9SPHI</name>
<gene>
    <name evidence="3" type="ORF">SAMN06265348_11737</name>
</gene>
<reference evidence="3 4" key="1">
    <citation type="submission" date="2017-05" db="EMBL/GenBank/DDBJ databases">
        <authorList>
            <person name="Varghese N."/>
            <person name="Submissions S."/>
        </authorList>
    </citation>
    <scope>NUCLEOTIDE SEQUENCE [LARGE SCALE GENOMIC DNA]</scope>
    <source>
        <strain evidence="3 4">DSM 19036</strain>
    </source>
</reference>
<keyword evidence="4" id="KW-1185">Reference proteome</keyword>
<dbReference type="RefSeq" id="WP_142531071.1">
    <property type="nucleotide sequence ID" value="NZ_CBCSJO010000016.1"/>
</dbReference>